<keyword evidence="5" id="KW-0804">Transcription</keyword>
<dbReference type="SMART" id="SM00448">
    <property type="entry name" value="REC"/>
    <property type="match status" value="1"/>
</dbReference>
<keyword evidence="2" id="KW-0902">Two-component regulatory system</keyword>
<evidence type="ECO:0000256" key="5">
    <source>
        <dbReference type="ARBA" id="ARBA00023163"/>
    </source>
</evidence>
<evidence type="ECO:0000313" key="10">
    <source>
        <dbReference type="EMBL" id="CAA0122780.1"/>
    </source>
</evidence>
<dbReference type="SUPFAM" id="SSF46894">
    <property type="entry name" value="C-terminal effector domain of the bipartite response regulators"/>
    <property type="match status" value="1"/>
</dbReference>
<dbReference type="Pfam" id="PF00072">
    <property type="entry name" value="Response_reg"/>
    <property type="match status" value="1"/>
</dbReference>
<reference evidence="9 11" key="1">
    <citation type="submission" date="2019-11" db="EMBL/GenBank/DDBJ databases">
        <authorList>
            <person name="Holert J."/>
        </authorList>
    </citation>
    <scope>NUCLEOTIDE SEQUENCE [LARGE SCALE GENOMIC DNA]</scope>
    <source>
        <strain evidence="9">SB11_3</strain>
    </source>
</reference>
<dbReference type="Pfam" id="PF00196">
    <property type="entry name" value="GerE"/>
    <property type="match status" value="1"/>
</dbReference>
<name>A0A5S9P2T8_9GAMM</name>
<feature type="domain" description="HTH luxR-type" evidence="7">
    <location>
        <begin position="142"/>
        <end position="207"/>
    </location>
</feature>
<dbReference type="InterPro" id="IPR016032">
    <property type="entry name" value="Sig_transdc_resp-reg_C-effctor"/>
</dbReference>
<evidence type="ECO:0000256" key="1">
    <source>
        <dbReference type="ARBA" id="ARBA00022553"/>
    </source>
</evidence>
<evidence type="ECO:0000313" key="9">
    <source>
        <dbReference type="EMBL" id="CAA0097474.1"/>
    </source>
</evidence>
<dbReference type="InterPro" id="IPR058245">
    <property type="entry name" value="NreC/VraR/RcsB-like_REC"/>
</dbReference>
<dbReference type="PROSITE" id="PS50043">
    <property type="entry name" value="HTH_LUXR_2"/>
    <property type="match status" value="1"/>
</dbReference>
<evidence type="ECO:0000259" key="8">
    <source>
        <dbReference type="PROSITE" id="PS50110"/>
    </source>
</evidence>
<dbReference type="PANTHER" id="PTHR43214:SF3">
    <property type="entry name" value="RESPONSE REGULATOR UVRY"/>
    <property type="match status" value="1"/>
</dbReference>
<keyword evidence="4" id="KW-0238">DNA-binding</keyword>
<dbReference type="GO" id="GO:0003677">
    <property type="term" value="F:DNA binding"/>
    <property type="evidence" value="ECO:0007669"/>
    <property type="project" value="UniProtKB-KW"/>
</dbReference>
<dbReference type="CDD" id="cd06170">
    <property type="entry name" value="LuxR_C_like"/>
    <property type="match status" value="1"/>
</dbReference>
<dbReference type="PROSITE" id="PS00622">
    <property type="entry name" value="HTH_LUXR_1"/>
    <property type="match status" value="1"/>
</dbReference>
<dbReference type="InterPro" id="IPR011006">
    <property type="entry name" value="CheY-like_superfamily"/>
</dbReference>
<dbReference type="SUPFAM" id="SSF52172">
    <property type="entry name" value="CheY-like"/>
    <property type="match status" value="1"/>
</dbReference>
<dbReference type="InterPro" id="IPR001789">
    <property type="entry name" value="Sig_transdc_resp-reg_receiver"/>
</dbReference>
<dbReference type="CDD" id="cd17535">
    <property type="entry name" value="REC_NarL-like"/>
    <property type="match status" value="1"/>
</dbReference>
<feature type="modified residue" description="4-aspartylphosphate" evidence="6">
    <location>
        <position position="55"/>
    </location>
</feature>
<gene>
    <name evidence="9" type="primary">gacA_2</name>
    <name evidence="10" type="synonym">gacA_1</name>
    <name evidence="10" type="ORF">OPDIPICF_02671</name>
    <name evidence="9" type="ORF">OPDIPICF_04091</name>
</gene>
<dbReference type="GO" id="GO:0000160">
    <property type="term" value="P:phosphorelay signal transduction system"/>
    <property type="evidence" value="ECO:0007669"/>
    <property type="project" value="UniProtKB-KW"/>
</dbReference>
<dbReference type="InterPro" id="IPR039420">
    <property type="entry name" value="WalR-like"/>
</dbReference>
<organism evidence="9 11">
    <name type="scientific">BD1-7 clade bacterium</name>
    <dbReference type="NCBI Taxonomy" id="2029982"/>
    <lineage>
        <taxon>Bacteria</taxon>
        <taxon>Pseudomonadati</taxon>
        <taxon>Pseudomonadota</taxon>
        <taxon>Gammaproteobacteria</taxon>
        <taxon>Cellvibrionales</taxon>
        <taxon>Spongiibacteraceae</taxon>
        <taxon>BD1-7 clade</taxon>
    </lineage>
</organism>
<dbReference type="EMBL" id="CACSIO010000045">
    <property type="protein sequence ID" value="CAA0122780.1"/>
    <property type="molecule type" value="Genomic_DNA"/>
</dbReference>
<protein>
    <submittedName>
        <fullName evidence="9">Response regulator GacA</fullName>
    </submittedName>
</protein>
<evidence type="ECO:0000259" key="7">
    <source>
        <dbReference type="PROSITE" id="PS50043"/>
    </source>
</evidence>
<keyword evidence="11" id="KW-1185">Reference proteome</keyword>
<dbReference type="Proteomes" id="UP000441399">
    <property type="component" value="Unassembled WGS sequence"/>
</dbReference>
<keyword evidence="1 6" id="KW-0597">Phosphoprotein</keyword>
<dbReference type="InterPro" id="IPR000792">
    <property type="entry name" value="Tscrpt_reg_LuxR_C"/>
</dbReference>
<evidence type="ECO:0000256" key="4">
    <source>
        <dbReference type="ARBA" id="ARBA00023125"/>
    </source>
</evidence>
<evidence type="ECO:0000313" key="11">
    <source>
        <dbReference type="Proteomes" id="UP000441399"/>
    </source>
</evidence>
<dbReference type="PANTHER" id="PTHR43214">
    <property type="entry name" value="TWO-COMPONENT RESPONSE REGULATOR"/>
    <property type="match status" value="1"/>
</dbReference>
<dbReference type="PROSITE" id="PS50110">
    <property type="entry name" value="RESPONSE_REGULATORY"/>
    <property type="match status" value="1"/>
</dbReference>
<sequence length="214" mass="23393">MTIKVVVADDHDLVRVGIARMLEDVPGIEVVGEAGTGEEAIQYAKQLDPDVVLMDIKMPGIGGIEATKKLTQRLPGVAVVALTALDDNPFPNKLLKAGALGYVTKGAEMYEMVTAIKHAAAGKRYLSPNIAQQMALSAYDSEGSPFEQLSDRELQITMMVINCEKVQEISDKLCLSTKTVNSYRYRIFDKLGVQSDVELTRLAIRHGMLDPQEV</sequence>
<dbReference type="AlphaFoldDB" id="A0A5S9P2T8"/>
<dbReference type="NCBIfam" id="NF007018">
    <property type="entry name" value="PRK09483.1"/>
    <property type="match status" value="1"/>
</dbReference>
<accession>A0A5S9P2T8</accession>
<dbReference type="Gene3D" id="3.40.50.2300">
    <property type="match status" value="1"/>
</dbReference>
<proteinExistence type="predicted"/>
<evidence type="ECO:0000256" key="2">
    <source>
        <dbReference type="ARBA" id="ARBA00023012"/>
    </source>
</evidence>
<evidence type="ECO:0000256" key="6">
    <source>
        <dbReference type="PROSITE-ProRule" id="PRU00169"/>
    </source>
</evidence>
<evidence type="ECO:0000256" key="3">
    <source>
        <dbReference type="ARBA" id="ARBA00023015"/>
    </source>
</evidence>
<feature type="domain" description="Response regulatory" evidence="8">
    <location>
        <begin position="4"/>
        <end position="120"/>
    </location>
</feature>
<keyword evidence="3" id="KW-0805">Transcription regulation</keyword>
<dbReference type="GO" id="GO:0006355">
    <property type="term" value="P:regulation of DNA-templated transcription"/>
    <property type="evidence" value="ECO:0007669"/>
    <property type="project" value="InterPro"/>
</dbReference>
<dbReference type="SMART" id="SM00421">
    <property type="entry name" value="HTH_LUXR"/>
    <property type="match status" value="1"/>
</dbReference>
<dbReference type="EMBL" id="CACSIO010000004">
    <property type="protein sequence ID" value="CAA0097474.1"/>
    <property type="molecule type" value="Genomic_DNA"/>
</dbReference>